<sequence>MGVRRFGSVARARISENIDAAKDQVADFIAPGVVAGNGLDDVPH</sequence>
<name>A0A1V3WPD3_MYCKA</name>
<dbReference type="AlphaFoldDB" id="A0A1V3WPD3"/>
<protein>
    <submittedName>
        <fullName evidence="1">Uncharacterized protein</fullName>
    </submittedName>
</protein>
<evidence type="ECO:0000313" key="1">
    <source>
        <dbReference type="EMBL" id="OOK68844.1"/>
    </source>
</evidence>
<evidence type="ECO:0000313" key="2">
    <source>
        <dbReference type="Proteomes" id="UP000189229"/>
    </source>
</evidence>
<dbReference type="Proteomes" id="UP000189229">
    <property type="component" value="Unassembled WGS sequence"/>
</dbReference>
<gene>
    <name evidence="1" type="ORF">BZL30_7035</name>
</gene>
<organism evidence="1 2">
    <name type="scientific">Mycobacterium kansasii</name>
    <dbReference type="NCBI Taxonomy" id="1768"/>
    <lineage>
        <taxon>Bacteria</taxon>
        <taxon>Bacillati</taxon>
        <taxon>Actinomycetota</taxon>
        <taxon>Actinomycetes</taxon>
        <taxon>Mycobacteriales</taxon>
        <taxon>Mycobacteriaceae</taxon>
        <taxon>Mycobacterium</taxon>
    </lineage>
</organism>
<proteinExistence type="predicted"/>
<dbReference type="EMBL" id="MVBM01000007">
    <property type="protein sequence ID" value="OOK68844.1"/>
    <property type="molecule type" value="Genomic_DNA"/>
</dbReference>
<accession>A0A1V3WPD3</accession>
<comment type="caution">
    <text evidence="1">The sequence shown here is derived from an EMBL/GenBank/DDBJ whole genome shotgun (WGS) entry which is preliminary data.</text>
</comment>
<reference evidence="1 2" key="1">
    <citation type="submission" date="2017-02" db="EMBL/GenBank/DDBJ databases">
        <title>Complete genome sequences of Mycobacterium kansasii strains isolated from rhesus macaques.</title>
        <authorList>
            <person name="Panda A."/>
            <person name="Nagaraj S."/>
            <person name="Zhao X."/>
            <person name="Tettelin H."/>
            <person name="Detolla L.J."/>
        </authorList>
    </citation>
    <scope>NUCLEOTIDE SEQUENCE [LARGE SCALE GENOMIC DNA]</scope>
    <source>
        <strain evidence="1 2">11-3813</strain>
    </source>
</reference>